<reference evidence="1 2" key="2">
    <citation type="submission" date="2018-11" db="EMBL/GenBank/DDBJ databases">
        <authorList>
            <consortium name="Pathogen Informatics"/>
        </authorList>
    </citation>
    <scope>NUCLEOTIDE SEQUENCE [LARGE SCALE GENOMIC DNA]</scope>
</reference>
<evidence type="ECO:0000313" key="2">
    <source>
        <dbReference type="Proteomes" id="UP000267096"/>
    </source>
</evidence>
<organism evidence="3">
    <name type="scientific">Anisakis simplex</name>
    <name type="common">Herring worm</name>
    <dbReference type="NCBI Taxonomy" id="6269"/>
    <lineage>
        <taxon>Eukaryota</taxon>
        <taxon>Metazoa</taxon>
        <taxon>Ecdysozoa</taxon>
        <taxon>Nematoda</taxon>
        <taxon>Chromadorea</taxon>
        <taxon>Rhabditida</taxon>
        <taxon>Spirurina</taxon>
        <taxon>Ascaridomorpha</taxon>
        <taxon>Ascaridoidea</taxon>
        <taxon>Anisakidae</taxon>
        <taxon>Anisakis</taxon>
        <taxon>Anisakis simplex complex</taxon>
    </lineage>
</organism>
<keyword evidence="2" id="KW-1185">Reference proteome</keyword>
<name>A0A0M3J378_ANISI</name>
<dbReference type="EMBL" id="UYRR01002217">
    <property type="protein sequence ID" value="VDK19379.1"/>
    <property type="molecule type" value="Genomic_DNA"/>
</dbReference>
<protein>
    <submittedName>
        <fullName evidence="3">CACTA en-spm transposon protein</fullName>
    </submittedName>
</protein>
<dbReference type="WBParaSite" id="ASIM_0000199001-mRNA-1">
    <property type="protein sequence ID" value="ASIM_0000199001-mRNA-1"/>
    <property type="gene ID" value="ASIM_0000199001"/>
</dbReference>
<gene>
    <name evidence="1" type="ORF">ASIM_LOCUS1861</name>
</gene>
<reference evidence="3" key="1">
    <citation type="submission" date="2017-02" db="UniProtKB">
        <authorList>
            <consortium name="WormBaseParasite"/>
        </authorList>
    </citation>
    <scope>IDENTIFICATION</scope>
</reference>
<accession>A0A0M3J378</accession>
<sequence>MDAEEELRPEQSNSLYEFNEQSSALNVTSASHCCATERPNMNRNSSNSFLACVLKLSQDKNEWKVNFRSDDMPSGMERDEAHLHGNNADHANHVNRNAISGGLSIVLNVMRVLCFYPSVAAEHRKKQCKHRWVRSRRFTEIVCGFVLEINSV</sequence>
<proteinExistence type="predicted"/>
<dbReference type="AlphaFoldDB" id="A0A0M3J378"/>
<dbReference type="Proteomes" id="UP000267096">
    <property type="component" value="Unassembled WGS sequence"/>
</dbReference>
<evidence type="ECO:0000313" key="3">
    <source>
        <dbReference type="WBParaSite" id="ASIM_0000199001-mRNA-1"/>
    </source>
</evidence>
<evidence type="ECO:0000313" key="1">
    <source>
        <dbReference type="EMBL" id="VDK19379.1"/>
    </source>
</evidence>